<feature type="compositionally biased region" description="Polar residues" evidence="1">
    <location>
        <begin position="72"/>
        <end position="84"/>
    </location>
</feature>
<dbReference type="AlphaFoldDB" id="A0A1W0WB47"/>
<accession>A0A1W0WB47</accession>
<dbReference type="EMBL" id="MTYJ01000146">
    <property type="protein sequence ID" value="OQV12397.1"/>
    <property type="molecule type" value="Genomic_DNA"/>
</dbReference>
<evidence type="ECO:0000313" key="2">
    <source>
        <dbReference type="EMBL" id="OQV12397.1"/>
    </source>
</evidence>
<comment type="caution">
    <text evidence="2">The sequence shown here is derived from an EMBL/GenBank/DDBJ whole genome shotgun (WGS) entry which is preliminary data.</text>
</comment>
<protein>
    <submittedName>
        <fullName evidence="2">Uncharacterized protein</fullName>
    </submittedName>
</protein>
<evidence type="ECO:0000313" key="3">
    <source>
        <dbReference type="Proteomes" id="UP000192578"/>
    </source>
</evidence>
<gene>
    <name evidence="2" type="ORF">BV898_13350</name>
</gene>
<sequence length="184" mass="20293">MQRLQRNLCGVFLRDVRVPFRPLSSGSTSGDSALGPQGRHLQSEISSGKASQSRSGRGEWFSRLQGKAKTLISGSASNSQTNGENRPAPSRAAAVSAPPEELLPTVKPRDIIPADHYSRPVIFPRQFIRDKKKSKHLSALQFVMRDIPGYQQGGGAPTPENRINYKKDMLARRRTGELLKYPKG</sequence>
<evidence type="ECO:0000256" key="1">
    <source>
        <dbReference type="SAM" id="MobiDB-lite"/>
    </source>
</evidence>
<keyword evidence="3" id="KW-1185">Reference proteome</keyword>
<feature type="compositionally biased region" description="Low complexity" evidence="1">
    <location>
        <begin position="86"/>
        <end position="99"/>
    </location>
</feature>
<feature type="region of interest" description="Disordered" evidence="1">
    <location>
        <begin position="72"/>
        <end position="107"/>
    </location>
</feature>
<feature type="region of interest" description="Disordered" evidence="1">
    <location>
        <begin position="20"/>
        <end position="59"/>
    </location>
</feature>
<organism evidence="2 3">
    <name type="scientific">Hypsibius exemplaris</name>
    <name type="common">Freshwater tardigrade</name>
    <dbReference type="NCBI Taxonomy" id="2072580"/>
    <lineage>
        <taxon>Eukaryota</taxon>
        <taxon>Metazoa</taxon>
        <taxon>Ecdysozoa</taxon>
        <taxon>Tardigrada</taxon>
        <taxon>Eutardigrada</taxon>
        <taxon>Parachela</taxon>
        <taxon>Hypsibioidea</taxon>
        <taxon>Hypsibiidae</taxon>
        <taxon>Hypsibius</taxon>
    </lineage>
</organism>
<feature type="compositionally biased region" description="Polar residues" evidence="1">
    <location>
        <begin position="43"/>
        <end position="55"/>
    </location>
</feature>
<proteinExistence type="predicted"/>
<reference evidence="3" key="1">
    <citation type="submission" date="2017-01" db="EMBL/GenBank/DDBJ databases">
        <title>Comparative genomics of anhydrobiosis in the tardigrade Hypsibius dujardini.</title>
        <authorList>
            <person name="Yoshida Y."/>
            <person name="Koutsovoulos G."/>
            <person name="Laetsch D."/>
            <person name="Stevens L."/>
            <person name="Kumar S."/>
            <person name="Horikawa D."/>
            <person name="Ishino K."/>
            <person name="Komine S."/>
            <person name="Tomita M."/>
            <person name="Blaxter M."/>
            <person name="Arakawa K."/>
        </authorList>
    </citation>
    <scope>NUCLEOTIDE SEQUENCE [LARGE SCALE GENOMIC DNA]</scope>
    <source>
        <strain evidence="3">Z151</strain>
    </source>
</reference>
<name>A0A1W0WB47_HYPEX</name>
<dbReference type="Proteomes" id="UP000192578">
    <property type="component" value="Unassembled WGS sequence"/>
</dbReference>